<evidence type="ECO:0000313" key="3">
    <source>
        <dbReference type="EMBL" id="KAJ3038124.1"/>
    </source>
</evidence>
<feature type="compositionally biased region" description="Polar residues" evidence="1">
    <location>
        <begin position="76"/>
        <end position="94"/>
    </location>
</feature>
<comment type="caution">
    <text evidence="3">The sequence shown here is derived from an EMBL/GenBank/DDBJ whole genome shotgun (WGS) entry which is preliminary data.</text>
</comment>
<name>A0AAD5S3J6_9FUNG</name>
<feature type="compositionally biased region" description="Low complexity" evidence="1">
    <location>
        <begin position="50"/>
        <end position="60"/>
    </location>
</feature>
<dbReference type="InterPro" id="IPR035899">
    <property type="entry name" value="DBL_dom_sf"/>
</dbReference>
<dbReference type="EMBL" id="JADGJD010001766">
    <property type="protein sequence ID" value="KAJ3038124.1"/>
    <property type="molecule type" value="Genomic_DNA"/>
</dbReference>
<evidence type="ECO:0000313" key="4">
    <source>
        <dbReference type="Proteomes" id="UP001212841"/>
    </source>
</evidence>
<dbReference type="PROSITE" id="PS50010">
    <property type="entry name" value="DH_2"/>
    <property type="match status" value="1"/>
</dbReference>
<feature type="domain" description="DH" evidence="2">
    <location>
        <begin position="193"/>
        <end position="371"/>
    </location>
</feature>
<feature type="non-terminal residue" evidence="3">
    <location>
        <position position="374"/>
    </location>
</feature>
<reference evidence="3" key="1">
    <citation type="submission" date="2020-05" db="EMBL/GenBank/DDBJ databases">
        <title>Phylogenomic resolution of chytrid fungi.</title>
        <authorList>
            <person name="Stajich J.E."/>
            <person name="Amses K."/>
            <person name="Simmons R."/>
            <person name="Seto K."/>
            <person name="Myers J."/>
            <person name="Bonds A."/>
            <person name="Quandt C.A."/>
            <person name="Barry K."/>
            <person name="Liu P."/>
            <person name="Grigoriev I."/>
            <person name="Longcore J.E."/>
            <person name="James T.Y."/>
        </authorList>
    </citation>
    <scope>NUCLEOTIDE SEQUENCE</scope>
    <source>
        <strain evidence="3">JEL0318</strain>
    </source>
</reference>
<dbReference type="Pfam" id="PF00621">
    <property type="entry name" value="RhoGEF"/>
    <property type="match status" value="1"/>
</dbReference>
<accession>A0AAD5S3J6</accession>
<keyword evidence="4" id="KW-1185">Reference proteome</keyword>
<dbReference type="SMART" id="SM00325">
    <property type="entry name" value="RhoGEF"/>
    <property type="match status" value="1"/>
</dbReference>
<protein>
    <recommendedName>
        <fullName evidence="2">DH domain-containing protein</fullName>
    </recommendedName>
</protein>
<proteinExistence type="predicted"/>
<gene>
    <name evidence="3" type="ORF">HK097_003280</name>
</gene>
<dbReference type="Proteomes" id="UP001212841">
    <property type="component" value="Unassembled WGS sequence"/>
</dbReference>
<dbReference type="Gene3D" id="1.20.900.10">
    <property type="entry name" value="Dbl homology (DH) domain"/>
    <property type="match status" value="1"/>
</dbReference>
<dbReference type="AlphaFoldDB" id="A0AAD5S3J6"/>
<dbReference type="GO" id="GO:0005085">
    <property type="term" value="F:guanyl-nucleotide exchange factor activity"/>
    <property type="evidence" value="ECO:0007669"/>
    <property type="project" value="InterPro"/>
</dbReference>
<organism evidence="3 4">
    <name type="scientific">Rhizophlyctis rosea</name>
    <dbReference type="NCBI Taxonomy" id="64517"/>
    <lineage>
        <taxon>Eukaryota</taxon>
        <taxon>Fungi</taxon>
        <taxon>Fungi incertae sedis</taxon>
        <taxon>Chytridiomycota</taxon>
        <taxon>Chytridiomycota incertae sedis</taxon>
        <taxon>Chytridiomycetes</taxon>
        <taxon>Rhizophlyctidales</taxon>
        <taxon>Rhizophlyctidaceae</taxon>
        <taxon>Rhizophlyctis</taxon>
    </lineage>
</organism>
<dbReference type="GO" id="GO:0005737">
    <property type="term" value="C:cytoplasm"/>
    <property type="evidence" value="ECO:0007669"/>
    <property type="project" value="TreeGrafter"/>
</dbReference>
<sequence length="374" mass="40462">MTFGSMMFTSTQSSFGNALELTVCVSSPTVGESRHGLPSDVEAVRTISATTSPATASPSEESGHEPADEDTERTIAPTSSGSVADNDINDSNGATKVMSDFENDCSNDDMTVETAKNDDDCDIRAVETPMADFNHDCNNDAMVASLSVQPLQPKEEETVISPSRRSSISSVSETLSRVTTLHSTSSNPAGGFVYDYRMDEFLGTEFRYVERMEECLQVVTGLRSIRGFDGSKVVGNLAAVIACHRAYLAEVEAASGDLSAGCVVSGRFASRVEAMREVYEVYAADVEVRRERVRKVARRGERVRRLLRMGRHDLEGVILEPIQRIGKYPLLFKDLMGLMQKPGMWNDDEGAAAAEGAVETAKGLARAINDVADG</sequence>
<evidence type="ECO:0000256" key="1">
    <source>
        <dbReference type="SAM" id="MobiDB-lite"/>
    </source>
</evidence>
<evidence type="ECO:0000259" key="2">
    <source>
        <dbReference type="PROSITE" id="PS50010"/>
    </source>
</evidence>
<dbReference type="PANTHER" id="PTHR45818">
    <property type="entry name" value="PROTEIN VAV"/>
    <property type="match status" value="1"/>
</dbReference>
<dbReference type="InterPro" id="IPR000219">
    <property type="entry name" value="DH_dom"/>
</dbReference>
<dbReference type="SUPFAM" id="SSF48065">
    <property type="entry name" value="DBL homology domain (DH-domain)"/>
    <property type="match status" value="1"/>
</dbReference>
<dbReference type="PANTHER" id="PTHR45818:SF3">
    <property type="entry name" value="PROTEIN VAV"/>
    <property type="match status" value="1"/>
</dbReference>
<feature type="region of interest" description="Disordered" evidence="1">
    <location>
        <begin position="50"/>
        <end position="101"/>
    </location>
</feature>